<feature type="repeat" description="PPR" evidence="3">
    <location>
        <begin position="369"/>
        <end position="403"/>
    </location>
</feature>
<dbReference type="Proteomes" id="UP000092600">
    <property type="component" value="Unassembled WGS sequence"/>
</dbReference>
<evidence type="ECO:0000259" key="5">
    <source>
        <dbReference type="Pfam" id="PF14432"/>
    </source>
</evidence>
<dbReference type="InterPro" id="IPR002885">
    <property type="entry name" value="PPR_rpt"/>
</dbReference>
<dbReference type="InterPro" id="IPR032867">
    <property type="entry name" value="DYW_dom"/>
</dbReference>
<dbReference type="Pfam" id="PF01535">
    <property type="entry name" value="PPR"/>
    <property type="match status" value="4"/>
</dbReference>
<feature type="repeat" description="PPR" evidence="3">
    <location>
        <begin position="206"/>
        <end position="236"/>
    </location>
</feature>
<dbReference type="InterPro" id="IPR046960">
    <property type="entry name" value="PPR_At4g14850-like_plant"/>
</dbReference>
<dbReference type="AlphaFoldDB" id="A0A199UUG6"/>
<dbReference type="GO" id="GO:0009451">
    <property type="term" value="P:RNA modification"/>
    <property type="evidence" value="ECO:0007669"/>
    <property type="project" value="InterPro"/>
</dbReference>
<gene>
    <name evidence="6" type="ORF">ACMD2_03406</name>
</gene>
<feature type="repeat" description="PPR" evidence="3">
    <location>
        <begin position="237"/>
        <end position="271"/>
    </location>
</feature>
<evidence type="ECO:0000256" key="2">
    <source>
        <dbReference type="ARBA" id="ARBA00022946"/>
    </source>
</evidence>
<evidence type="ECO:0000256" key="4">
    <source>
        <dbReference type="SAM" id="MobiDB-lite"/>
    </source>
</evidence>
<feature type="repeat" description="PPR" evidence="3">
    <location>
        <begin position="136"/>
        <end position="170"/>
    </location>
</feature>
<dbReference type="PROSITE" id="PS51375">
    <property type="entry name" value="PPR"/>
    <property type="match status" value="7"/>
</dbReference>
<evidence type="ECO:0000256" key="1">
    <source>
        <dbReference type="ARBA" id="ARBA00022737"/>
    </source>
</evidence>
<dbReference type="Pfam" id="PF13041">
    <property type="entry name" value="PPR_2"/>
    <property type="match status" value="3"/>
</dbReference>
<feature type="region of interest" description="Disordered" evidence="4">
    <location>
        <begin position="13"/>
        <end position="35"/>
    </location>
</feature>
<dbReference type="Pfam" id="PF20431">
    <property type="entry name" value="E_motif"/>
    <property type="match status" value="1"/>
</dbReference>
<protein>
    <submittedName>
        <fullName evidence="6">Pentatricopeptide repeat-containing protein</fullName>
    </submittedName>
</protein>
<organism evidence="6 7">
    <name type="scientific">Ananas comosus</name>
    <name type="common">Pineapple</name>
    <name type="synonym">Ananas ananas</name>
    <dbReference type="NCBI Taxonomy" id="4615"/>
    <lineage>
        <taxon>Eukaryota</taxon>
        <taxon>Viridiplantae</taxon>
        <taxon>Streptophyta</taxon>
        <taxon>Embryophyta</taxon>
        <taxon>Tracheophyta</taxon>
        <taxon>Spermatophyta</taxon>
        <taxon>Magnoliopsida</taxon>
        <taxon>Liliopsida</taxon>
        <taxon>Poales</taxon>
        <taxon>Bromeliaceae</taxon>
        <taxon>Bromelioideae</taxon>
        <taxon>Ananas</taxon>
    </lineage>
</organism>
<accession>A0A199UUG6</accession>
<comment type="caution">
    <text evidence="6">The sequence shown here is derived from an EMBL/GenBank/DDBJ whole genome shotgun (WGS) entry which is preliminary data.</text>
</comment>
<dbReference type="InterPro" id="IPR011990">
    <property type="entry name" value="TPR-like_helical_dom_sf"/>
</dbReference>
<evidence type="ECO:0000313" key="7">
    <source>
        <dbReference type="Proteomes" id="UP000092600"/>
    </source>
</evidence>
<dbReference type="FunFam" id="1.25.40.10:FF:000090">
    <property type="entry name" value="Pentatricopeptide repeat-containing protein, chloroplastic"/>
    <property type="match status" value="1"/>
</dbReference>
<dbReference type="Pfam" id="PF14432">
    <property type="entry name" value="DYW_deaminase"/>
    <property type="match status" value="1"/>
</dbReference>
<feature type="domain" description="DYW" evidence="5">
    <location>
        <begin position="792"/>
        <end position="868"/>
    </location>
</feature>
<proteinExistence type="predicted"/>
<feature type="repeat" description="PPR" evidence="3">
    <location>
        <begin position="338"/>
        <end position="368"/>
    </location>
</feature>
<dbReference type="SUPFAM" id="SSF48452">
    <property type="entry name" value="TPR-like"/>
    <property type="match status" value="1"/>
</dbReference>
<feature type="region of interest" description="Disordered" evidence="4">
    <location>
        <begin position="48"/>
        <end position="72"/>
    </location>
</feature>
<keyword evidence="1" id="KW-0677">Repeat</keyword>
<dbReference type="Gene3D" id="1.25.40.10">
    <property type="entry name" value="Tetratricopeptide repeat domain"/>
    <property type="match status" value="6"/>
</dbReference>
<dbReference type="InterPro" id="IPR046848">
    <property type="entry name" value="E_motif"/>
</dbReference>
<dbReference type="STRING" id="4615.A0A199UUG6"/>
<dbReference type="EMBL" id="LSRQ01004999">
    <property type="protein sequence ID" value="OAY68285.1"/>
    <property type="molecule type" value="Genomic_DNA"/>
</dbReference>
<feature type="repeat" description="PPR" evidence="3">
    <location>
        <begin position="575"/>
        <end position="609"/>
    </location>
</feature>
<evidence type="ECO:0000313" key="6">
    <source>
        <dbReference type="EMBL" id="OAY68285.1"/>
    </source>
</evidence>
<feature type="repeat" description="PPR" evidence="3">
    <location>
        <begin position="472"/>
        <end position="506"/>
    </location>
</feature>
<evidence type="ECO:0000256" key="3">
    <source>
        <dbReference type="PROSITE-ProRule" id="PRU00708"/>
    </source>
</evidence>
<dbReference type="GO" id="GO:0003723">
    <property type="term" value="F:RNA binding"/>
    <property type="evidence" value="ECO:0007669"/>
    <property type="project" value="InterPro"/>
</dbReference>
<dbReference type="NCBIfam" id="TIGR00756">
    <property type="entry name" value="PPR"/>
    <property type="match status" value="6"/>
</dbReference>
<name>A0A199UUG6_ANACO</name>
<keyword evidence="2" id="KW-0809">Transit peptide</keyword>
<sequence length="908" mass="100740">MATHLSNFLALSSSHSSSPLFSPPPPPPLSSPKPQTLTLTLALSSLSPSPPPPLFPSPLSINGDHRDPPLPPPPLRLLRLAVRRRDLPLARAVHAAVAKVGENGDTRLANALIFAYLNLGRLADARKVFDALPCPDVASFSSMVSAYAKCGVETEAVALFGRMRQIGICPNEFSFVALLTDCIRQSNAELGSQVHAMAIKSHHCCSLHVSNALMGMYVRCGRFDAAVQLFDEMLERDASSWNAILLAMVKESRYSEAFELFHDMQMSGILGDRFSLSTLLTAAVEGLARAEGEAIHAYALKSGLELDLSVGNALMGFYTNFGSIDNVVSVFERMPVRDVISWTSMLRGFMEFGLVVPAMKVFEEMPERNNISYNALLTGLCNNNQGSRCLELFTRMLEDGVGISDFTLTSVVNACAIVSDPRKSEQIHAFVIKSGSKSSAWIDTALVDMYAKCDRIKDAQKVFGNWVHQEGFVIAWTSLLSSYARNGQPEEALSHFSAMLKENEIMFIDEFMLATILGVSGDLGFIELGKQMHCFAVKSRASSDLTAGNAIFTMYAKCGELDDAVNLFDQMPHHDLVSWNALITAHLLHRQGDRVLALWARMKESRIEPDSITFVVIISACRYTSSDSVSTCQQLLLSMESSYNLWPSSEHYAAMIDVLGFWNQFDQVEELLKSIPFEPDALIWRALLNNCRSNATSSLRKRAMQHLLALEPRDPSSYILASNLYSASGRWHCSEKLRQEMREKGLHKLPSRSWTVHENAVHVFYGRDRSHPQSKDIYGGLDVLILECMKRGYEPDTSFVLHEVEEYQKRYFLFYHSAKLAVMYGILMTGPPRAVGVVKNVRLCGDCHSFMKHASSVTGREISVRDATGVVNVLVETAGETQQTKRQQDQGDIGATLLPHNLWRNVVT</sequence>
<feature type="compositionally biased region" description="Pro residues" evidence="4">
    <location>
        <begin position="21"/>
        <end position="31"/>
    </location>
</feature>
<dbReference type="PANTHER" id="PTHR47926:SF512">
    <property type="entry name" value="REPEAT (PPR) SUPERFAMILY PROTEIN, PUTATIVE-RELATED"/>
    <property type="match status" value="1"/>
</dbReference>
<dbReference type="PANTHER" id="PTHR47926">
    <property type="entry name" value="PENTATRICOPEPTIDE REPEAT-CONTAINING PROTEIN"/>
    <property type="match status" value="1"/>
</dbReference>
<dbReference type="FunFam" id="1.25.40.10:FF:000679">
    <property type="entry name" value="Pentatricopeptide repeat-containing protein At5g03800"/>
    <property type="match status" value="1"/>
</dbReference>
<dbReference type="GO" id="GO:0008270">
    <property type="term" value="F:zinc ion binding"/>
    <property type="evidence" value="ECO:0007669"/>
    <property type="project" value="InterPro"/>
</dbReference>
<reference evidence="6 7" key="1">
    <citation type="journal article" date="2016" name="DNA Res.">
        <title>The draft genome of MD-2 pineapple using hybrid error correction of long reads.</title>
        <authorList>
            <person name="Redwan R.M."/>
            <person name="Saidin A."/>
            <person name="Kumar S.V."/>
        </authorList>
    </citation>
    <scope>NUCLEOTIDE SEQUENCE [LARGE SCALE GENOMIC DNA]</scope>
    <source>
        <strain evidence="7">cv. MD2</strain>
        <tissue evidence="6">Leaf</tissue>
    </source>
</reference>